<comment type="caution">
    <text evidence="4">The sequence shown here is derived from an EMBL/GenBank/DDBJ whole genome shotgun (WGS) entry which is preliminary data.</text>
</comment>
<dbReference type="GO" id="GO:0080008">
    <property type="term" value="C:Cul4-RING E3 ubiquitin ligase complex"/>
    <property type="evidence" value="ECO:0007669"/>
    <property type="project" value="TreeGrafter"/>
</dbReference>
<feature type="compositionally biased region" description="Basic and acidic residues" evidence="3">
    <location>
        <begin position="65"/>
        <end position="83"/>
    </location>
</feature>
<dbReference type="GO" id="GO:0005737">
    <property type="term" value="C:cytoplasm"/>
    <property type="evidence" value="ECO:0007669"/>
    <property type="project" value="TreeGrafter"/>
</dbReference>
<accession>A0A6A5C6S3</accession>
<name>A0A6A5C6S3_NAEFO</name>
<dbReference type="GeneID" id="68117736"/>
<protein>
    <submittedName>
        <fullName evidence="4">Uncharacterized protein</fullName>
    </submittedName>
</protein>
<evidence type="ECO:0000313" key="5">
    <source>
        <dbReference type="Proteomes" id="UP000444721"/>
    </source>
</evidence>
<dbReference type="PANTHER" id="PTHR15574:SF40">
    <property type="entry name" value="WD AND TETRATRICOPEPTIDE REPEATS PROTEIN 1"/>
    <property type="match status" value="1"/>
</dbReference>
<reference evidence="4 5" key="1">
    <citation type="journal article" date="2019" name="Sci. Rep.">
        <title>Nanopore sequencing improves the draft genome of the human pathogenic amoeba Naegleria fowleri.</title>
        <authorList>
            <person name="Liechti N."/>
            <person name="Schurch N."/>
            <person name="Bruggmann R."/>
            <person name="Wittwer M."/>
        </authorList>
    </citation>
    <scope>NUCLEOTIDE SEQUENCE [LARGE SCALE GENOMIC DNA]</scope>
    <source>
        <strain evidence="4 5">ATCC 30894</strain>
    </source>
</reference>
<dbReference type="VEuPathDB" id="AmoebaDB:NfTy_012780"/>
<dbReference type="InterPro" id="IPR036322">
    <property type="entry name" value="WD40_repeat_dom_sf"/>
</dbReference>
<dbReference type="SUPFAM" id="SSF50978">
    <property type="entry name" value="WD40 repeat-like"/>
    <property type="match status" value="1"/>
</dbReference>
<dbReference type="VEuPathDB" id="AmoebaDB:NF0116310"/>
<dbReference type="RefSeq" id="XP_044568169.1">
    <property type="nucleotide sequence ID" value="XM_044700829.1"/>
</dbReference>
<dbReference type="Gene3D" id="2.130.10.10">
    <property type="entry name" value="YVTN repeat-like/Quinoprotein amine dehydrogenase"/>
    <property type="match status" value="2"/>
</dbReference>
<dbReference type="InterPro" id="IPR015943">
    <property type="entry name" value="WD40/YVTN_repeat-like_dom_sf"/>
</dbReference>
<feature type="compositionally biased region" description="Basic and acidic residues" evidence="3">
    <location>
        <begin position="560"/>
        <end position="585"/>
    </location>
</feature>
<dbReference type="AlphaFoldDB" id="A0A6A5C6S3"/>
<feature type="compositionally biased region" description="Acidic residues" evidence="3">
    <location>
        <begin position="653"/>
        <end position="665"/>
    </location>
</feature>
<dbReference type="GO" id="GO:0045717">
    <property type="term" value="P:negative regulation of fatty acid biosynthetic process"/>
    <property type="evidence" value="ECO:0007669"/>
    <property type="project" value="TreeGrafter"/>
</dbReference>
<feature type="compositionally biased region" description="Low complexity" evidence="3">
    <location>
        <begin position="614"/>
        <end position="629"/>
    </location>
</feature>
<dbReference type="PANTHER" id="PTHR15574">
    <property type="entry name" value="WD REPEAT DOMAIN-CONTAINING FAMILY"/>
    <property type="match status" value="1"/>
</dbReference>
<feature type="region of interest" description="Disordered" evidence="3">
    <location>
        <begin position="605"/>
        <end position="676"/>
    </location>
</feature>
<gene>
    <name evidence="4" type="ORF">FDP41_010521</name>
</gene>
<dbReference type="OrthoDB" id="4869960at2759"/>
<feature type="region of interest" description="Disordered" evidence="3">
    <location>
        <begin position="543"/>
        <end position="586"/>
    </location>
</feature>
<evidence type="ECO:0000256" key="2">
    <source>
        <dbReference type="ARBA" id="ARBA00022737"/>
    </source>
</evidence>
<dbReference type="EMBL" id="VFQX01000006">
    <property type="protein sequence ID" value="KAF0983456.1"/>
    <property type="molecule type" value="Genomic_DNA"/>
</dbReference>
<dbReference type="SMART" id="SM00320">
    <property type="entry name" value="WD40"/>
    <property type="match status" value="7"/>
</dbReference>
<dbReference type="InterPro" id="IPR001680">
    <property type="entry name" value="WD40_rpt"/>
</dbReference>
<sequence>MTSPTISSHSSLAASYQFVSDHNIPSLLFQMKTLPHNHKYYSNINLLQSPLSFNHQSPNQTIPPPHHDEDHDHLEASSHHDPHSSSPLPSHSYSSSYSSFDFYPNQVNPLELLKTHPSLIYRLHLAKVIDDPHLGHSGCVNSVAWIPPEDYFHSASLGASHYLGNEDTGNLDSLLISGSDDCCIKIWNSHSSECKWNISTPHTGNIFCVKFFPHCNLDRIISSAADSKICIYEQGKHIRTIKEHTGMVHRVCIENSSPNVFISISQDGYVKLFDLRQPNHEHVNLLHLQSGGTGGGSRLVRFSGSSATSIDINSIDMNPRNCNEIILGCDDPFVRLFDRRKIVSSSSSNSRRDQVIDASTVQKYCPSGLLPSDESTRRPHPIPLHVTGVRFNKYGDEIVATYSGDHIYLFDKSVTSSTIAADAKMSYIGHCNVRTVKEVNFFGECSEYILSGSDCGNVFVWDKKTGCIINVIKGDDHVVNCLAPHPIYPGVLATSGIEHNIKLFELGVLDYFDDNPETSCYEKNMAYRDANKVSLESPTMADDEEHHHAMSTSSSSSSTRQEERSKHDRVSRLISENERKTREGHSSLILPASMVFNLMQLLASQSDEDEEENNATGGTSTTNNTQQQQQRRRRRAQEIFQLLEELGGRASSEDEEEEENQEEEEPHVTTRSCRTM</sequence>
<dbReference type="VEuPathDB" id="AmoebaDB:FDP41_010521"/>
<evidence type="ECO:0000313" key="4">
    <source>
        <dbReference type="EMBL" id="KAF0983456.1"/>
    </source>
</evidence>
<keyword evidence="5" id="KW-1185">Reference proteome</keyword>
<keyword evidence="2" id="KW-0677">Repeat</keyword>
<dbReference type="Proteomes" id="UP000444721">
    <property type="component" value="Unassembled WGS sequence"/>
</dbReference>
<evidence type="ECO:0000256" key="3">
    <source>
        <dbReference type="SAM" id="MobiDB-lite"/>
    </source>
</evidence>
<keyword evidence="1" id="KW-0853">WD repeat</keyword>
<feature type="region of interest" description="Disordered" evidence="3">
    <location>
        <begin position="52"/>
        <end position="90"/>
    </location>
</feature>
<organism evidence="4 5">
    <name type="scientific">Naegleria fowleri</name>
    <name type="common">Brain eating amoeba</name>
    <dbReference type="NCBI Taxonomy" id="5763"/>
    <lineage>
        <taxon>Eukaryota</taxon>
        <taxon>Discoba</taxon>
        <taxon>Heterolobosea</taxon>
        <taxon>Tetramitia</taxon>
        <taxon>Eutetramitia</taxon>
        <taxon>Vahlkampfiidae</taxon>
        <taxon>Naegleria</taxon>
    </lineage>
</organism>
<proteinExistence type="predicted"/>
<dbReference type="Pfam" id="PF00400">
    <property type="entry name" value="WD40"/>
    <property type="match status" value="4"/>
</dbReference>
<dbReference type="InterPro" id="IPR045151">
    <property type="entry name" value="DCAF8"/>
</dbReference>
<evidence type="ECO:0000256" key="1">
    <source>
        <dbReference type="ARBA" id="ARBA00022574"/>
    </source>
</evidence>